<evidence type="ECO:0000313" key="3">
    <source>
        <dbReference type="Proteomes" id="UP000236161"/>
    </source>
</evidence>
<feature type="region of interest" description="Disordered" evidence="1">
    <location>
        <begin position="1"/>
        <end position="25"/>
    </location>
</feature>
<evidence type="ECO:0000313" key="2">
    <source>
        <dbReference type="EMBL" id="PKA55363.1"/>
    </source>
</evidence>
<dbReference type="EMBL" id="KZ451980">
    <property type="protein sequence ID" value="PKA55363.1"/>
    <property type="molecule type" value="Genomic_DNA"/>
</dbReference>
<dbReference type="Proteomes" id="UP000236161">
    <property type="component" value="Unassembled WGS sequence"/>
</dbReference>
<proteinExistence type="predicted"/>
<accession>A0A2I0AII2</accession>
<gene>
    <name evidence="2" type="ORF">AXF42_Ash004002</name>
</gene>
<name>A0A2I0AII2_9ASPA</name>
<keyword evidence="3" id="KW-1185">Reference proteome</keyword>
<protein>
    <submittedName>
        <fullName evidence="2">Uncharacterized protein</fullName>
    </submittedName>
</protein>
<dbReference type="AlphaFoldDB" id="A0A2I0AII2"/>
<sequence>MMTQSRITPALGREPSPSSSAPFDSLLDGSPPLTFLPLACCGRSPWRSALSPTGHQSSSIFDEDLVVDNQFAISASSTVFYVSPTSRSPIFITFPFVAIANGKPLQTSKDGIGL</sequence>
<reference evidence="2 3" key="1">
    <citation type="journal article" date="2017" name="Nature">
        <title>The Apostasia genome and the evolution of orchids.</title>
        <authorList>
            <person name="Zhang G.Q."/>
            <person name="Liu K.W."/>
            <person name="Li Z."/>
            <person name="Lohaus R."/>
            <person name="Hsiao Y.Y."/>
            <person name="Niu S.C."/>
            <person name="Wang J.Y."/>
            <person name="Lin Y.C."/>
            <person name="Xu Q."/>
            <person name="Chen L.J."/>
            <person name="Yoshida K."/>
            <person name="Fujiwara S."/>
            <person name="Wang Z.W."/>
            <person name="Zhang Y.Q."/>
            <person name="Mitsuda N."/>
            <person name="Wang M."/>
            <person name="Liu G.H."/>
            <person name="Pecoraro L."/>
            <person name="Huang H.X."/>
            <person name="Xiao X.J."/>
            <person name="Lin M."/>
            <person name="Wu X.Y."/>
            <person name="Wu W.L."/>
            <person name="Chen Y.Y."/>
            <person name="Chang S.B."/>
            <person name="Sakamoto S."/>
            <person name="Ohme-Takagi M."/>
            <person name="Yagi M."/>
            <person name="Zeng S.J."/>
            <person name="Shen C.Y."/>
            <person name="Yeh C.M."/>
            <person name="Luo Y.B."/>
            <person name="Tsai W.C."/>
            <person name="Van de Peer Y."/>
            <person name="Liu Z.J."/>
        </authorList>
    </citation>
    <scope>NUCLEOTIDE SEQUENCE [LARGE SCALE GENOMIC DNA]</scope>
    <source>
        <strain evidence="3">cv. Shenzhen</strain>
        <tissue evidence="2">Stem</tissue>
    </source>
</reference>
<organism evidence="2 3">
    <name type="scientific">Apostasia shenzhenica</name>
    <dbReference type="NCBI Taxonomy" id="1088818"/>
    <lineage>
        <taxon>Eukaryota</taxon>
        <taxon>Viridiplantae</taxon>
        <taxon>Streptophyta</taxon>
        <taxon>Embryophyta</taxon>
        <taxon>Tracheophyta</taxon>
        <taxon>Spermatophyta</taxon>
        <taxon>Magnoliopsida</taxon>
        <taxon>Liliopsida</taxon>
        <taxon>Asparagales</taxon>
        <taxon>Orchidaceae</taxon>
        <taxon>Apostasioideae</taxon>
        <taxon>Apostasia</taxon>
    </lineage>
</organism>
<evidence type="ECO:0000256" key="1">
    <source>
        <dbReference type="SAM" id="MobiDB-lite"/>
    </source>
</evidence>